<dbReference type="RefSeq" id="WP_215917924.1">
    <property type="nucleotide sequence ID" value="NZ_JAHKNI010000004.1"/>
</dbReference>
<dbReference type="InterPro" id="IPR016039">
    <property type="entry name" value="Thiolase-like"/>
</dbReference>
<feature type="region of interest" description="Disordered" evidence="1">
    <location>
        <begin position="163"/>
        <end position="196"/>
    </location>
</feature>
<protein>
    <submittedName>
        <fullName evidence="3">Enoyl-CoA hydratase/isomerase family protein</fullName>
    </submittedName>
</protein>
<dbReference type="InterPro" id="IPR029045">
    <property type="entry name" value="ClpP/crotonase-like_dom_sf"/>
</dbReference>
<dbReference type="Gene3D" id="3.40.47.10">
    <property type="match status" value="1"/>
</dbReference>
<dbReference type="InterPro" id="IPR001753">
    <property type="entry name" value="Enoyl-CoA_hydra/iso"/>
</dbReference>
<feature type="compositionally biased region" description="Basic and acidic residues" evidence="1">
    <location>
        <begin position="164"/>
        <end position="195"/>
    </location>
</feature>
<evidence type="ECO:0000256" key="1">
    <source>
        <dbReference type="SAM" id="MobiDB-lite"/>
    </source>
</evidence>
<feature type="domain" description="Thiolase-like protein type 1 additional C-terminal" evidence="2">
    <location>
        <begin position="457"/>
        <end position="533"/>
    </location>
</feature>
<accession>A0ABS6B0T3</accession>
<proteinExistence type="predicted"/>
<dbReference type="PANTHER" id="PTHR11941:SF54">
    <property type="entry name" value="ENOYL-COA HYDRATASE, MITOCHONDRIAL"/>
    <property type="match status" value="1"/>
</dbReference>
<dbReference type="CDD" id="cd06558">
    <property type="entry name" value="crotonase-like"/>
    <property type="match status" value="1"/>
</dbReference>
<dbReference type="Pfam" id="PF18313">
    <property type="entry name" value="TLP1_add_C"/>
    <property type="match status" value="1"/>
</dbReference>
<gene>
    <name evidence="3" type="ORF">KO481_15325</name>
</gene>
<organism evidence="3 4">
    <name type="scientific">Nocardia albiluteola</name>
    <dbReference type="NCBI Taxonomy" id="2842303"/>
    <lineage>
        <taxon>Bacteria</taxon>
        <taxon>Bacillati</taxon>
        <taxon>Actinomycetota</taxon>
        <taxon>Actinomycetes</taxon>
        <taxon>Mycobacteriales</taxon>
        <taxon>Nocardiaceae</taxon>
        <taxon>Nocardia</taxon>
    </lineage>
</organism>
<dbReference type="Pfam" id="PF00378">
    <property type="entry name" value="ECH_1"/>
    <property type="match status" value="1"/>
</dbReference>
<dbReference type="InterPro" id="IPR040771">
    <property type="entry name" value="TLP1_add_C"/>
</dbReference>
<evidence type="ECO:0000259" key="2">
    <source>
        <dbReference type="Pfam" id="PF18313"/>
    </source>
</evidence>
<dbReference type="PANTHER" id="PTHR11941">
    <property type="entry name" value="ENOYL-COA HYDRATASE-RELATED"/>
    <property type="match status" value="1"/>
</dbReference>
<evidence type="ECO:0000313" key="4">
    <source>
        <dbReference type="Proteomes" id="UP000733379"/>
    </source>
</evidence>
<keyword evidence="4" id="KW-1185">Reference proteome</keyword>
<dbReference type="Gene3D" id="3.90.226.10">
    <property type="entry name" value="2-enoyl-CoA Hydratase, Chain A, domain 1"/>
    <property type="match status" value="1"/>
</dbReference>
<dbReference type="NCBIfam" id="NF006105">
    <property type="entry name" value="PRK08257.1-4"/>
    <property type="match status" value="1"/>
</dbReference>
<dbReference type="Proteomes" id="UP000733379">
    <property type="component" value="Unassembled WGS sequence"/>
</dbReference>
<evidence type="ECO:0000313" key="3">
    <source>
        <dbReference type="EMBL" id="MBU3062890.1"/>
    </source>
</evidence>
<reference evidence="3 4" key="1">
    <citation type="submission" date="2021-06" db="EMBL/GenBank/DDBJ databases">
        <title>Actinomycetes sequencing.</title>
        <authorList>
            <person name="Shan Q."/>
        </authorList>
    </citation>
    <scope>NUCLEOTIDE SEQUENCE [LARGE SCALE GENOMIC DNA]</scope>
    <source>
        <strain evidence="3 4">NEAU-G5</strain>
    </source>
</reference>
<dbReference type="Gene3D" id="2.40.50.840">
    <property type="match status" value="1"/>
</dbReference>
<sequence length="820" mass="85694">MCGCAGRGVTFGRVSAELSALPSNTPVIVGVGQFSERIDDQDYRALSAADLAAGALRAAIADTDADAAAVVDALDTFAAVRAFDAAHPFATAPLGAPDNVARAVAARVGARPRRAILGPTGGQSPQRLLTELCGDIADGRCEAAVLFGAEAISTVRNLMARPANGDRKSAEPTGSDTERPDFTEHAPGSLDDRGYGTDGMTPAQAVIHHMGEAAVFYTVFENARRARLGVTRAEYARSMGELFAPMSALAADNPHAAAPVARAAEDLVAVGERNRLITDAYPRLLVARDQVNQAGAIVVVSLDLARRLGVPEARMVFLHGHADLTEREMLVRPDLGSSPAAVAAVRCALDMAGIGVDELTVMDLYSCFPIAVFNICDGLGLDPGDPRGLSVTGGLPYFGGPGNNYTTHAIAEVVARVRDQPSSYGLVVANGGLLSKHSAGVYASTPVAWRPGDTTAVQTALDAAPAVPVAFHADGWARIDSYAVRFERDGSRIGIVAGRLDDGRRFLANTLDGDDALIDALTGDGEPIGARIFARSTDAGNRVAFTRERMDECLGAPVTTFREAYDRVQLTRSGHVLEVMINRPDVGNALDARAHRELDEIFTAFERDSELWVAILGGVGEEAFCVGADLGAVGSPLQLMSLPRSGFGGLSARRLGKPVIAAVNGRADSGGLELALACRLVVADEAASFALPDTGIGQPPGAGVLVRLPRIVGRALAHDMIVTGRRIDAAEALAAGLVARTAPTGKALAAAREMAADIVTRSPVAIRTALSYLDHAEQITDPVAAIANPAQLLDSLIAHDDPAEGLAALHERRVPHWRNT</sequence>
<name>A0ABS6B0T3_9NOCA</name>
<dbReference type="SUPFAM" id="SSF53901">
    <property type="entry name" value="Thiolase-like"/>
    <property type="match status" value="1"/>
</dbReference>
<dbReference type="SUPFAM" id="SSF52096">
    <property type="entry name" value="ClpP/crotonase"/>
    <property type="match status" value="1"/>
</dbReference>
<comment type="caution">
    <text evidence="3">The sequence shown here is derived from an EMBL/GenBank/DDBJ whole genome shotgun (WGS) entry which is preliminary data.</text>
</comment>
<dbReference type="EMBL" id="JAHKNI010000004">
    <property type="protein sequence ID" value="MBU3062890.1"/>
    <property type="molecule type" value="Genomic_DNA"/>
</dbReference>